<evidence type="ECO:0000256" key="2">
    <source>
        <dbReference type="SAM" id="SignalP"/>
    </source>
</evidence>
<proteinExistence type="predicted"/>
<protein>
    <submittedName>
        <fullName evidence="3">Putative secreted peptide</fullName>
    </submittedName>
</protein>
<evidence type="ECO:0000313" key="3">
    <source>
        <dbReference type="EMBL" id="MBW31717.1"/>
    </source>
</evidence>
<keyword evidence="2" id="KW-0732">Signal</keyword>
<evidence type="ECO:0000256" key="1">
    <source>
        <dbReference type="SAM" id="MobiDB-lite"/>
    </source>
</evidence>
<name>A0A2M3ZT17_9DIPT</name>
<dbReference type="AlphaFoldDB" id="A0A2M3ZT17"/>
<accession>A0A2M3ZT17</accession>
<organism evidence="3">
    <name type="scientific">Anopheles braziliensis</name>
    <dbReference type="NCBI Taxonomy" id="58242"/>
    <lineage>
        <taxon>Eukaryota</taxon>
        <taxon>Metazoa</taxon>
        <taxon>Ecdysozoa</taxon>
        <taxon>Arthropoda</taxon>
        <taxon>Hexapoda</taxon>
        <taxon>Insecta</taxon>
        <taxon>Pterygota</taxon>
        <taxon>Neoptera</taxon>
        <taxon>Endopterygota</taxon>
        <taxon>Diptera</taxon>
        <taxon>Nematocera</taxon>
        <taxon>Culicoidea</taxon>
        <taxon>Culicidae</taxon>
        <taxon>Anophelinae</taxon>
        <taxon>Anopheles</taxon>
    </lineage>
</organism>
<sequence length="90" mass="10365">MIYLCVPFSLAFSVSSLSPFTVFALCDCKYYRNISVPRNPTQQTGREKIVPFLTKNEGGQIVKMKKMNARTRNDNSKHPNRFRTIHISQP</sequence>
<feature type="chain" id="PRO_5014908430" evidence="2">
    <location>
        <begin position="17"/>
        <end position="90"/>
    </location>
</feature>
<feature type="region of interest" description="Disordered" evidence="1">
    <location>
        <begin position="69"/>
        <end position="90"/>
    </location>
</feature>
<feature type="signal peptide" evidence="2">
    <location>
        <begin position="1"/>
        <end position="16"/>
    </location>
</feature>
<reference evidence="3" key="1">
    <citation type="submission" date="2018-01" db="EMBL/GenBank/DDBJ databases">
        <title>An insight into the sialome of Amazonian anophelines.</title>
        <authorList>
            <person name="Ribeiro J.M."/>
            <person name="Scarpassa V."/>
            <person name="Calvo E."/>
        </authorList>
    </citation>
    <scope>NUCLEOTIDE SEQUENCE</scope>
    <source>
        <tissue evidence="3">Salivary glands</tissue>
    </source>
</reference>
<dbReference type="EMBL" id="GGFM01010966">
    <property type="protein sequence ID" value="MBW31717.1"/>
    <property type="molecule type" value="Transcribed_RNA"/>
</dbReference>